<comment type="caution">
    <text evidence="1">The sequence shown here is derived from an EMBL/GenBank/DDBJ whole genome shotgun (WGS) entry which is preliminary data.</text>
</comment>
<organism evidence="1 2">
    <name type="scientific">Rhodococcus wratislaviensis</name>
    <name type="common">Tsukamurella wratislaviensis</name>
    <dbReference type="NCBI Taxonomy" id="44752"/>
    <lineage>
        <taxon>Bacteria</taxon>
        <taxon>Bacillati</taxon>
        <taxon>Actinomycetota</taxon>
        <taxon>Actinomycetes</taxon>
        <taxon>Mycobacteriales</taxon>
        <taxon>Nocardiaceae</taxon>
        <taxon>Rhodococcus</taxon>
    </lineage>
</organism>
<name>A0A402CJL2_RHOWR</name>
<sequence length="78" mass="8234">MSPRLVLFTVRTQLGSFLMWLFPDAFAFDLNRPTPAPPALSPPGGVGIVGTLVAALRMPGWTRAATSGPRRGSGTARP</sequence>
<proteinExistence type="predicted"/>
<evidence type="ECO:0000313" key="1">
    <source>
        <dbReference type="EMBL" id="GCE43767.1"/>
    </source>
</evidence>
<reference evidence="1 2" key="1">
    <citation type="submission" date="2018-11" db="EMBL/GenBank/DDBJ databases">
        <title>Microbial catabolism of amino acid.</title>
        <authorList>
            <person name="Hibi M."/>
            <person name="Ogawa J."/>
        </authorList>
    </citation>
    <scope>NUCLEOTIDE SEQUENCE [LARGE SCALE GENOMIC DNA]</scope>
    <source>
        <strain evidence="1 2">C31-06</strain>
    </source>
</reference>
<dbReference type="AlphaFoldDB" id="A0A402CJL2"/>
<gene>
    <name evidence="1" type="ORF">Rhow_008065</name>
</gene>
<dbReference type="EMBL" id="BHYM01000080">
    <property type="protein sequence ID" value="GCE43767.1"/>
    <property type="molecule type" value="Genomic_DNA"/>
</dbReference>
<dbReference type="RefSeq" id="WP_225858450.1">
    <property type="nucleotide sequence ID" value="NZ_BHYM01000080.1"/>
</dbReference>
<dbReference type="Proteomes" id="UP000287519">
    <property type="component" value="Unassembled WGS sequence"/>
</dbReference>
<evidence type="ECO:0000313" key="2">
    <source>
        <dbReference type="Proteomes" id="UP000287519"/>
    </source>
</evidence>
<protein>
    <submittedName>
        <fullName evidence="1">Uncharacterized protein</fullName>
    </submittedName>
</protein>
<accession>A0A402CJL2</accession>
<keyword evidence="2" id="KW-1185">Reference proteome</keyword>